<feature type="compositionally biased region" description="Basic and acidic residues" evidence="1">
    <location>
        <begin position="1"/>
        <end position="12"/>
    </location>
</feature>
<keyword evidence="2" id="KW-0472">Membrane</keyword>
<feature type="compositionally biased region" description="Polar residues" evidence="1">
    <location>
        <begin position="13"/>
        <end position="26"/>
    </location>
</feature>
<reference evidence="3" key="1">
    <citation type="journal article" date="2020" name="bioRxiv">
        <title>Chromosome-level reference genome of the European wasp spider Argiope bruennichi: a resource for studies on range expansion and evolutionary adaptation.</title>
        <authorList>
            <person name="Sheffer M.M."/>
            <person name="Hoppe A."/>
            <person name="Krehenwinkel H."/>
            <person name="Uhl G."/>
            <person name="Kuss A.W."/>
            <person name="Jensen L."/>
            <person name="Jensen C."/>
            <person name="Gillespie R.G."/>
            <person name="Hoff K.J."/>
            <person name="Prost S."/>
        </authorList>
    </citation>
    <scope>NUCLEOTIDE SEQUENCE</scope>
</reference>
<sequence>MPKISGRKDSSKDSTNITGDATKSEMSPNFIQSNFHDFISSDSGFNYDYEDLPKESILSPKQNFYTIFSPRNYHATKDKLPILGLSSTPQKLGAHFMSNQYPKLQDRLPPKQLLGFKNANGRTKTGLEAESKTLTNATSRFARYINVNRQGDESNWNWIHQEDSYNDRMTPFEMMSLLVDRMDPPSKETGDMTSLWKSHLPVMVAAGVIPLSMMLFAVLPILIKSHLPIKINNPQPTASTTTTATGSRKTINNSTQFLAPILEAIGTFTPRSEDSDCTMKVFCEIARREKDIWSVKETIQHMASFVDDSLLDSLGLKSLIKALRDDDCEKLVCSQSKIPTNTYLSYDRS</sequence>
<organism evidence="3 4">
    <name type="scientific">Argiope bruennichi</name>
    <name type="common">Wasp spider</name>
    <name type="synonym">Aranea bruennichi</name>
    <dbReference type="NCBI Taxonomy" id="94029"/>
    <lineage>
        <taxon>Eukaryota</taxon>
        <taxon>Metazoa</taxon>
        <taxon>Ecdysozoa</taxon>
        <taxon>Arthropoda</taxon>
        <taxon>Chelicerata</taxon>
        <taxon>Arachnida</taxon>
        <taxon>Araneae</taxon>
        <taxon>Araneomorphae</taxon>
        <taxon>Entelegynae</taxon>
        <taxon>Araneoidea</taxon>
        <taxon>Araneidae</taxon>
        <taxon>Argiope</taxon>
    </lineage>
</organism>
<dbReference type="AlphaFoldDB" id="A0A8T0F858"/>
<dbReference type="Proteomes" id="UP000807504">
    <property type="component" value="Unassembled WGS sequence"/>
</dbReference>
<proteinExistence type="predicted"/>
<gene>
    <name evidence="3" type="ORF">HNY73_008989</name>
</gene>
<feature type="region of interest" description="Disordered" evidence="1">
    <location>
        <begin position="1"/>
        <end position="26"/>
    </location>
</feature>
<evidence type="ECO:0000256" key="2">
    <source>
        <dbReference type="SAM" id="Phobius"/>
    </source>
</evidence>
<keyword evidence="2" id="KW-1133">Transmembrane helix</keyword>
<comment type="caution">
    <text evidence="3">The sequence shown here is derived from an EMBL/GenBank/DDBJ whole genome shotgun (WGS) entry which is preliminary data.</text>
</comment>
<keyword evidence="2" id="KW-0812">Transmembrane</keyword>
<evidence type="ECO:0000313" key="3">
    <source>
        <dbReference type="EMBL" id="KAF8787386.1"/>
    </source>
</evidence>
<keyword evidence="4" id="KW-1185">Reference proteome</keyword>
<dbReference type="EMBL" id="JABXBU010000015">
    <property type="protein sequence ID" value="KAF8787386.1"/>
    <property type="molecule type" value="Genomic_DNA"/>
</dbReference>
<name>A0A8T0F858_ARGBR</name>
<evidence type="ECO:0000313" key="4">
    <source>
        <dbReference type="Proteomes" id="UP000807504"/>
    </source>
</evidence>
<reference evidence="3" key="2">
    <citation type="submission" date="2020-06" db="EMBL/GenBank/DDBJ databases">
        <authorList>
            <person name="Sheffer M."/>
        </authorList>
    </citation>
    <scope>NUCLEOTIDE SEQUENCE</scope>
</reference>
<accession>A0A8T0F858</accession>
<feature type="transmembrane region" description="Helical" evidence="2">
    <location>
        <begin position="202"/>
        <end position="223"/>
    </location>
</feature>
<evidence type="ECO:0000256" key="1">
    <source>
        <dbReference type="SAM" id="MobiDB-lite"/>
    </source>
</evidence>
<protein>
    <submittedName>
        <fullName evidence="3">Uncharacterized protein</fullName>
    </submittedName>
</protein>